<comment type="catalytic activity">
    <reaction evidence="9">
        <text>D-mannose(out) = D-mannose(in)</text>
        <dbReference type="Rhea" id="RHEA:78391"/>
        <dbReference type="ChEBI" id="CHEBI:4208"/>
    </reaction>
    <physiologicalReaction direction="left-to-right" evidence="9">
        <dbReference type="Rhea" id="RHEA:78392"/>
    </physiologicalReaction>
</comment>
<evidence type="ECO:0000256" key="11">
    <source>
        <dbReference type="ARBA" id="ARBA00044710"/>
    </source>
</evidence>
<dbReference type="PANTHER" id="PTHR48021:SF1">
    <property type="entry name" value="GH07001P-RELATED"/>
    <property type="match status" value="1"/>
</dbReference>
<evidence type="ECO:0000256" key="4">
    <source>
        <dbReference type="ARBA" id="ARBA00022989"/>
    </source>
</evidence>
<dbReference type="PRINTS" id="PR00171">
    <property type="entry name" value="SUGRTRNSPORT"/>
</dbReference>
<evidence type="ECO:0000256" key="12">
    <source>
        <dbReference type="ARBA" id="ARBA00044780"/>
    </source>
</evidence>
<dbReference type="Gene3D" id="1.20.1250.20">
    <property type="entry name" value="MFS general substrate transporter like domains"/>
    <property type="match status" value="1"/>
</dbReference>
<feature type="transmembrane region" description="Helical" evidence="14">
    <location>
        <begin position="311"/>
        <end position="333"/>
    </location>
</feature>
<dbReference type="InterPro" id="IPR005828">
    <property type="entry name" value="MFS_sugar_transport-like"/>
</dbReference>
<dbReference type="GO" id="GO:0022857">
    <property type="term" value="F:transmembrane transporter activity"/>
    <property type="evidence" value="ECO:0007669"/>
    <property type="project" value="InterPro"/>
</dbReference>
<feature type="domain" description="Major facilitator superfamily (MFS) profile" evidence="15">
    <location>
        <begin position="26"/>
        <end position="493"/>
    </location>
</feature>
<dbReference type="SUPFAM" id="SSF103473">
    <property type="entry name" value="MFS general substrate transporter"/>
    <property type="match status" value="1"/>
</dbReference>
<keyword evidence="3 14" id="KW-0812">Transmembrane</keyword>
<dbReference type="EMBL" id="HBEM01015107">
    <property type="protein sequence ID" value="CAD8450304.1"/>
    <property type="molecule type" value="Transcribed_RNA"/>
</dbReference>
<feature type="transmembrane region" description="Helical" evidence="14">
    <location>
        <begin position="20"/>
        <end position="43"/>
    </location>
</feature>
<evidence type="ECO:0000256" key="2">
    <source>
        <dbReference type="ARBA" id="ARBA00011738"/>
    </source>
</evidence>
<name>A0A6T6UTC4_9EUKA</name>
<dbReference type="InterPro" id="IPR003663">
    <property type="entry name" value="Sugar/inositol_transpt"/>
</dbReference>
<evidence type="ECO:0000256" key="7">
    <source>
        <dbReference type="ARBA" id="ARBA00044648"/>
    </source>
</evidence>
<dbReference type="AlphaFoldDB" id="A0A6T6UTC4"/>
<evidence type="ECO:0000313" key="16">
    <source>
        <dbReference type="EMBL" id="CAD8450304.1"/>
    </source>
</evidence>
<feature type="transmembrane region" description="Helical" evidence="14">
    <location>
        <begin position="468"/>
        <end position="489"/>
    </location>
</feature>
<evidence type="ECO:0000256" key="8">
    <source>
        <dbReference type="ARBA" id="ARBA00044656"/>
    </source>
</evidence>
<comment type="subunit">
    <text evidence="2">Homodimer.</text>
</comment>
<gene>
    <name evidence="16" type="ORF">LAMO00422_LOCUS10427</name>
    <name evidence="17" type="ORF">LAMO00422_LOCUS10428</name>
</gene>
<keyword evidence="13" id="KW-0813">Transport</keyword>
<evidence type="ECO:0000256" key="13">
    <source>
        <dbReference type="RuleBase" id="RU003346"/>
    </source>
</evidence>
<feature type="transmembrane region" description="Helical" evidence="14">
    <location>
        <begin position="345"/>
        <end position="364"/>
    </location>
</feature>
<feature type="transmembrane region" description="Helical" evidence="14">
    <location>
        <begin position="438"/>
        <end position="462"/>
    </location>
</feature>
<sequence length="513" mass="55265">MADASEPLLPGEKKAKSINATGAIFAASIATIGSFMFGFNIGFTSPSLPSLEWGTDPVFGDCSEWIQDSNGGYSCKESAQGAFFSAIINFGAMAGAFAGGPIVDSIGRKYSVILSAVPLILGWLWIAIGAGYFGMLAARVATGFGMGLVTISVNVYVTEISPSHLRGALSSMFQLNLTIGILAVYLIGEYLTTSQFVTATMNPTNPPAFKYGQHLECNWRLLSYVGAGISTLMFVGMLFMPESPRYLLLNNRQEEAIKALNFFKGATYNAYAEVESFRKQEEDEYVEEAGEESCASTWLTRGSLIPMGIMLVLHTVQQFSGINAVIFFCQTIFADAGVSNPVVASVTVAIVQVVFTGLLTMGLLDLAGRRVMLTLSLIGMTISCIGMSTAFHLKEVDNAQDWLAFASLLGYIASFSIGTGAIVWVIMGEILPLKIRGLGSSIASGFNWTCSFVVTFMFSIMLTKLKGVGTFLFYAAVCAFGAVFTYVVVPETKGLELEAIEKLFLTRMELIWI</sequence>
<keyword evidence="4 14" id="KW-1133">Transmembrane helix</keyword>
<feature type="transmembrane region" description="Helical" evidence="14">
    <location>
        <begin position="110"/>
        <end position="130"/>
    </location>
</feature>
<dbReference type="PROSITE" id="PS50850">
    <property type="entry name" value="MFS"/>
    <property type="match status" value="1"/>
</dbReference>
<dbReference type="PANTHER" id="PTHR48021">
    <property type="match status" value="1"/>
</dbReference>
<dbReference type="InterPro" id="IPR036259">
    <property type="entry name" value="MFS_trans_sf"/>
</dbReference>
<comment type="catalytic activity">
    <reaction evidence="7">
        <text>D-glucose(out) = D-glucose(in)</text>
        <dbReference type="Rhea" id="RHEA:60376"/>
        <dbReference type="ChEBI" id="CHEBI:4167"/>
    </reaction>
    <physiologicalReaction direction="left-to-right" evidence="7">
        <dbReference type="Rhea" id="RHEA:60377"/>
    </physiologicalReaction>
</comment>
<feature type="transmembrane region" description="Helical" evidence="14">
    <location>
        <begin position="82"/>
        <end position="103"/>
    </location>
</feature>
<organism evidence="16">
    <name type="scientific">Amorphochlora amoebiformis</name>
    <dbReference type="NCBI Taxonomy" id="1561963"/>
    <lineage>
        <taxon>Eukaryota</taxon>
        <taxon>Sar</taxon>
        <taxon>Rhizaria</taxon>
        <taxon>Cercozoa</taxon>
        <taxon>Chlorarachniophyceae</taxon>
        <taxon>Amorphochlora</taxon>
    </lineage>
</organism>
<dbReference type="GO" id="GO:0016020">
    <property type="term" value="C:membrane"/>
    <property type="evidence" value="ECO:0007669"/>
    <property type="project" value="UniProtKB-SubCell"/>
</dbReference>
<proteinExistence type="inferred from homology"/>
<dbReference type="Pfam" id="PF00083">
    <property type="entry name" value="Sugar_tr"/>
    <property type="match status" value="1"/>
</dbReference>
<feature type="transmembrane region" description="Helical" evidence="14">
    <location>
        <begin position="403"/>
        <end position="426"/>
    </location>
</feature>
<evidence type="ECO:0000256" key="1">
    <source>
        <dbReference type="ARBA" id="ARBA00004141"/>
    </source>
</evidence>
<comment type="catalytic activity">
    <reaction evidence="10">
        <text>D-glucosamine(out) = D-glucosamine(in)</text>
        <dbReference type="Rhea" id="RHEA:78423"/>
        <dbReference type="ChEBI" id="CHEBI:58723"/>
    </reaction>
    <physiologicalReaction direction="left-to-right" evidence="10">
        <dbReference type="Rhea" id="RHEA:78424"/>
    </physiologicalReaction>
</comment>
<dbReference type="EMBL" id="HBEM01015108">
    <property type="protein sequence ID" value="CAD8450306.1"/>
    <property type="molecule type" value="Transcribed_RNA"/>
</dbReference>
<feature type="transmembrane region" description="Helical" evidence="14">
    <location>
        <begin position="169"/>
        <end position="188"/>
    </location>
</feature>
<comment type="subcellular location">
    <subcellularLocation>
        <location evidence="1">Membrane</location>
        <topology evidence="1">Multi-pass membrane protein</topology>
    </subcellularLocation>
</comment>
<dbReference type="InterPro" id="IPR050549">
    <property type="entry name" value="MFS_Trehalose_Transporter"/>
</dbReference>
<evidence type="ECO:0000259" key="15">
    <source>
        <dbReference type="PROSITE" id="PS50850"/>
    </source>
</evidence>
<protein>
    <recommendedName>
        <fullName evidence="12">Hexose transporter 1</fullName>
    </recommendedName>
</protein>
<reference evidence="16" key="1">
    <citation type="submission" date="2021-01" db="EMBL/GenBank/DDBJ databases">
        <authorList>
            <person name="Corre E."/>
            <person name="Pelletier E."/>
            <person name="Niang G."/>
            <person name="Scheremetjew M."/>
            <person name="Finn R."/>
            <person name="Kale V."/>
            <person name="Holt S."/>
            <person name="Cochrane G."/>
            <person name="Meng A."/>
            <person name="Brown T."/>
            <person name="Cohen L."/>
        </authorList>
    </citation>
    <scope>NUCLEOTIDE SEQUENCE</scope>
    <source>
        <strain evidence="16">CCMP2058</strain>
    </source>
</reference>
<feature type="transmembrane region" description="Helical" evidence="14">
    <location>
        <begin position="136"/>
        <end position="157"/>
    </location>
</feature>
<accession>A0A6T6UTC4</accession>
<dbReference type="PROSITE" id="PS00216">
    <property type="entry name" value="SUGAR_TRANSPORT_1"/>
    <property type="match status" value="2"/>
</dbReference>
<evidence type="ECO:0000256" key="10">
    <source>
        <dbReference type="ARBA" id="ARBA00044668"/>
    </source>
</evidence>
<keyword evidence="5 14" id="KW-0472">Membrane</keyword>
<dbReference type="NCBIfam" id="TIGR00879">
    <property type="entry name" value="SP"/>
    <property type="match status" value="1"/>
</dbReference>
<dbReference type="InterPro" id="IPR005829">
    <property type="entry name" value="Sugar_transporter_CS"/>
</dbReference>
<comment type="catalytic activity">
    <reaction evidence="11">
        <text>D-fructose(out) = D-fructose(in)</text>
        <dbReference type="Rhea" id="RHEA:60372"/>
        <dbReference type="ChEBI" id="CHEBI:37721"/>
    </reaction>
    <physiologicalReaction direction="left-to-right" evidence="11">
        <dbReference type="Rhea" id="RHEA:60373"/>
    </physiologicalReaction>
</comment>
<evidence type="ECO:0000256" key="14">
    <source>
        <dbReference type="SAM" id="Phobius"/>
    </source>
</evidence>
<comment type="catalytic activity">
    <reaction evidence="8">
        <text>D-xylose(out) = D-xylose(in)</text>
        <dbReference type="Rhea" id="RHEA:78427"/>
        <dbReference type="ChEBI" id="CHEBI:53455"/>
    </reaction>
    <physiologicalReaction direction="left-to-right" evidence="8">
        <dbReference type="Rhea" id="RHEA:78428"/>
    </physiologicalReaction>
</comment>
<evidence type="ECO:0000256" key="6">
    <source>
        <dbReference type="ARBA" id="ARBA00044637"/>
    </source>
</evidence>
<evidence type="ECO:0000256" key="5">
    <source>
        <dbReference type="ARBA" id="ARBA00023136"/>
    </source>
</evidence>
<comment type="catalytic activity">
    <reaction evidence="6">
        <text>D-galactose(in) = D-galactose(out)</text>
        <dbReference type="Rhea" id="RHEA:34915"/>
        <dbReference type="ChEBI" id="CHEBI:4139"/>
    </reaction>
    <physiologicalReaction direction="right-to-left" evidence="6">
        <dbReference type="Rhea" id="RHEA:34917"/>
    </physiologicalReaction>
</comment>
<evidence type="ECO:0000313" key="17">
    <source>
        <dbReference type="EMBL" id="CAD8450306.1"/>
    </source>
</evidence>
<feature type="transmembrane region" description="Helical" evidence="14">
    <location>
        <begin position="221"/>
        <end position="240"/>
    </location>
</feature>
<evidence type="ECO:0000256" key="9">
    <source>
        <dbReference type="ARBA" id="ARBA00044662"/>
    </source>
</evidence>
<comment type="similarity">
    <text evidence="13">Belongs to the major facilitator superfamily. Sugar transporter (TC 2.A.1.1) family.</text>
</comment>
<dbReference type="InterPro" id="IPR020846">
    <property type="entry name" value="MFS_dom"/>
</dbReference>
<feature type="transmembrane region" description="Helical" evidence="14">
    <location>
        <begin position="371"/>
        <end position="391"/>
    </location>
</feature>
<evidence type="ECO:0000256" key="3">
    <source>
        <dbReference type="ARBA" id="ARBA00022692"/>
    </source>
</evidence>